<dbReference type="GO" id="GO:0022857">
    <property type="term" value="F:transmembrane transporter activity"/>
    <property type="evidence" value="ECO:0007669"/>
    <property type="project" value="InterPro"/>
</dbReference>
<keyword evidence="4" id="KW-1003">Cell membrane</keyword>
<feature type="transmembrane region" description="Helical" evidence="8">
    <location>
        <begin position="319"/>
        <end position="338"/>
    </location>
</feature>
<dbReference type="GO" id="GO:0033214">
    <property type="term" value="P:siderophore-iron import into cell"/>
    <property type="evidence" value="ECO:0007669"/>
    <property type="project" value="TreeGrafter"/>
</dbReference>
<keyword evidence="3" id="KW-0813">Transport</keyword>
<keyword evidence="7 8" id="KW-0472">Membrane</keyword>
<evidence type="ECO:0000256" key="4">
    <source>
        <dbReference type="ARBA" id="ARBA00022475"/>
    </source>
</evidence>
<evidence type="ECO:0000256" key="5">
    <source>
        <dbReference type="ARBA" id="ARBA00022692"/>
    </source>
</evidence>
<evidence type="ECO:0000256" key="1">
    <source>
        <dbReference type="ARBA" id="ARBA00004651"/>
    </source>
</evidence>
<sequence length="344" mass="35657">MRTATARKITPFAWVIGAVAVLLTLTLGVSIGAVSLAPLTIWSEISSNLFGTVSNSTSSESTIIWQLRLPRVLLAFVVGAMLASAGCAYQGTFRNPLADPYLLGVSAGAGLGATIAIFNGSGSSRILLPLAAFAGALGAVILTYSLGRSAIAGRSSTALILAGVAVASLLTAIQTLLQQQNTDKIREIYAWVLGRLSTSGWNDLAIITPYILVCIIILLRYRRVLDVFAVGDEEALTMGLPVARARGAIIVAASLGTAAAVAVTGLIGFVGIIVPHILRLIVGNSYRILLPLSIIYGGVFLVLADILARTILAPQEISIGVVTALLGAPFFLFVLGSSKNGSVT</sequence>
<evidence type="ECO:0000256" key="7">
    <source>
        <dbReference type="ARBA" id="ARBA00023136"/>
    </source>
</evidence>
<feature type="transmembrane region" description="Helical" evidence="8">
    <location>
        <begin position="158"/>
        <end position="177"/>
    </location>
</feature>
<protein>
    <submittedName>
        <fullName evidence="9">ABC transporter permease</fullName>
    </submittedName>
</protein>
<evidence type="ECO:0000256" key="8">
    <source>
        <dbReference type="SAM" id="Phobius"/>
    </source>
</evidence>
<feature type="transmembrane region" description="Helical" evidence="8">
    <location>
        <begin position="12"/>
        <end position="37"/>
    </location>
</feature>
<dbReference type="PANTHER" id="PTHR30472">
    <property type="entry name" value="FERRIC ENTEROBACTIN TRANSPORT SYSTEM PERMEASE PROTEIN"/>
    <property type="match status" value="1"/>
</dbReference>
<dbReference type="InterPro" id="IPR037294">
    <property type="entry name" value="ABC_BtuC-like"/>
</dbReference>
<name>A0A094QN79_9ZZZZ</name>
<comment type="similarity">
    <text evidence="2">Belongs to the binding-protein-dependent transport system permease family. FecCD subfamily.</text>
</comment>
<dbReference type="SUPFAM" id="SSF81345">
    <property type="entry name" value="ABC transporter involved in vitamin B12 uptake, BtuC"/>
    <property type="match status" value="1"/>
</dbReference>
<comment type="caution">
    <text evidence="9">The sequence shown here is derived from an EMBL/GenBank/DDBJ whole genome shotgun (WGS) entry which is preliminary data.</text>
</comment>
<keyword evidence="5 8" id="KW-0812">Transmembrane</keyword>
<organism evidence="9">
    <name type="scientific">freshwater metagenome</name>
    <dbReference type="NCBI Taxonomy" id="449393"/>
    <lineage>
        <taxon>unclassified sequences</taxon>
        <taxon>metagenomes</taxon>
        <taxon>ecological metagenomes</taxon>
    </lineage>
</organism>
<keyword evidence="6 8" id="KW-1133">Transmembrane helix</keyword>
<dbReference type="FunFam" id="1.10.3470.10:FF:000001">
    <property type="entry name" value="Vitamin B12 ABC transporter permease BtuC"/>
    <property type="match status" value="1"/>
</dbReference>
<evidence type="ECO:0000313" key="9">
    <source>
        <dbReference type="EMBL" id="KGA16001.1"/>
    </source>
</evidence>
<feature type="transmembrane region" description="Helical" evidence="8">
    <location>
        <begin position="101"/>
        <end position="120"/>
    </location>
</feature>
<dbReference type="PANTHER" id="PTHR30472:SF25">
    <property type="entry name" value="ABC TRANSPORTER PERMEASE PROTEIN MJ0876-RELATED"/>
    <property type="match status" value="1"/>
</dbReference>
<dbReference type="Gene3D" id="1.10.3470.10">
    <property type="entry name" value="ABC transporter involved in vitamin B12 uptake, BtuC"/>
    <property type="match status" value="1"/>
</dbReference>
<reference evidence="9" key="1">
    <citation type="submission" date="2014-06" db="EMBL/GenBank/DDBJ databases">
        <title>Key roles for freshwater Actinobacteria revealed by deep metagenomic sequencing.</title>
        <authorList>
            <person name="Ghai R."/>
            <person name="Mizuno C.M."/>
            <person name="Picazo A."/>
            <person name="Camacho A."/>
            <person name="Rodriguez-Valera F."/>
        </authorList>
    </citation>
    <scope>NUCLEOTIDE SEQUENCE</scope>
</reference>
<evidence type="ECO:0000256" key="2">
    <source>
        <dbReference type="ARBA" id="ARBA00007935"/>
    </source>
</evidence>
<evidence type="ECO:0000256" key="3">
    <source>
        <dbReference type="ARBA" id="ARBA00022448"/>
    </source>
</evidence>
<evidence type="ECO:0000256" key="6">
    <source>
        <dbReference type="ARBA" id="ARBA00022989"/>
    </source>
</evidence>
<dbReference type="Pfam" id="PF01032">
    <property type="entry name" value="FecCD"/>
    <property type="match status" value="1"/>
</dbReference>
<accession>A0A094QN79</accession>
<feature type="transmembrane region" description="Helical" evidence="8">
    <location>
        <begin position="248"/>
        <end position="274"/>
    </location>
</feature>
<dbReference type="InterPro" id="IPR000522">
    <property type="entry name" value="ABC_transptr_permease_BtuC"/>
</dbReference>
<feature type="transmembrane region" description="Helical" evidence="8">
    <location>
        <begin position="126"/>
        <end position="146"/>
    </location>
</feature>
<comment type="subcellular location">
    <subcellularLocation>
        <location evidence="1">Cell membrane</location>
        <topology evidence="1">Multi-pass membrane protein</topology>
    </subcellularLocation>
</comment>
<dbReference type="CDD" id="cd06550">
    <property type="entry name" value="TM_ABC_iron-siderophores_like"/>
    <property type="match status" value="1"/>
</dbReference>
<feature type="transmembrane region" description="Helical" evidence="8">
    <location>
        <begin position="201"/>
        <end position="219"/>
    </location>
</feature>
<proteinExistence type="inferred from homology"/>
<feature type="transmembrane region" description="Helical" evidence="8">
    <location>
        <begin position="286"/>
        <end position="307"/>
    </location>
</feature>
<dbReference type="AlphaFoldDB" id="A0A094QN79"/>
<gene>
    <name evidence="9" type="ORF">GM51_13520</name>
</gene>
<dbReference type="EMBL" id="JNSL01000096">
    <property type="protein sequence ID" value="KGA16001.1"/>
    <property type="molecule type" value="Genomic_DNA"/>
</dbReference>
<feature type="transmembrane region" description="Helical" evidence="8">
    <location>
        <begin position="72"/>
        <end position="89"/>
    </location>
</feature>
<dbReference type="GO" id="GO:0005886">
    <property type="term" value="C:plasma membrane"/>
    <property type="evidence" value="ECO:0007669"/>
    <property type="project" value="UniProtKB-SubCell"/>
</dbReference>